<organism evidence="7 8">
    <name type="scientific">Pisolithus tinctorius Marx 270</name>
    <dbReference type="NCBI Taxonomy" id="870435"/>
    <lineage>
        <taxon>Eukaryota</taxon>
        <taxon>Fungi</taxon>
        <taxon>Dikarya</taxon>
        <taxon>Basidiomycota</taxon>
        <taxon>Agaricomycotina</taxon>
        <taxon>Agaricomycetes</taxon>
        <taxon>Agaricomycetidae</taxon>
        <taxon>Boletales</taxon>
        <taxon>Sclerodermatineae</taxon>
        <taxon>Pisolithaceae</taxon>
        <taxon>Pisolithus</taxon>
    </lineage>
</organism>
<dbReference type="OrthoDB" id="15567at2759"/>
<dbReference type="HOGENOM" id="CLU_001357_4_2_1"/>
<evidence type="ECO:0000259" key="6">
    <source>
        <dbReference type="PROSITE" id="PS50023"/>
    </source>
</evidence>
<dbReference type="GO" id="GO:0030695">
    <property type="term" value="F:GTPase regulator activity"/>
    <property type="evidence" value="ECO:0007669"/>
    <property type="project" value="UniProtKB-ARBA"/>
</dbReference>
<reference evidence="7 8" key="1">
    <citation type="submission" date="2014-04" db="EMBL/GenBank/DDBJ databases">
        <authorList>
            <consortium name="DOE Joint Genome Institute"/>
            <person name="Kuo A."/>
            <person name="Kohler A."/>
            <person name="Costa M.D."/>
            <person name="Nagy L.G."/>
            <person name="Floudas D."/>
            <person name="Copeland A."/>
            <person name="Barry K.W."/>
            <person name="Cichocki N."/>
            <person name="Veneault-Fourrey C."/>
            <person name="LaButti K."/>
            <person name="Lindquist E.A."/>
            <person name="Lipzen A."/>
            <person name="Lundell T."/>
            <person name="Morin E."/>
            <person name="Murat C."/>
            <person name="Sun H."/>
            <person name="Tunlid A."/>
            <person name="Henrissat B."/>
            <person name="Grigoriev I.V."/>
            <person name="Hibbett D.S."/>
            <person name="Martin F."/>
            <person name="Nordberg H.P."/>
            <person name="Cantor M.N."/>
            <person name="Hua S.X."/>
        </authorList>
    </citation>
    <scope>NUCLEOTIDE SEQUENCE [LARGE SCALE GENOMIC DNA]</scope>
    <source>
        <strain evidence="7 8">Marx 270</strain>
    </source>
</reference>
<evidence type="ECO:0000313" key="8">
    <source>
        <dbReference type="Proteomes" id="UP000054217"/>
    </source>
</evidence>
<keyword evidence="1 5" id="KW-0479">Metal-binding</keyword>
<dbReference type="InterPro" id="IPR001781">
    <property type="entry name" value="Znf_LIM"/>
</dbReference>
<accession>A0A0C3PXX5</accession>
<protein>
    <recommendedName>
        <fullName evidence="6">LIM zinc-binding domain-containing protein</fullName>
    </recommendedName>
</protein>
<dbReference type="GO" id="GO:0005634">
    <property type="term" value="C:nucleus"/>
    <property type="evidence" value="ECO:0007669"/>
    <property type="project" value="TreeGrafter"/>
</dbReference>
<dbReference type="GO" id="GO:0003712">
    <property type="term" value="F:transcription coregulator activity"/>
    <property type="evidence" value="ECO:0007669"/>
    <property type="project" value="TreeGrafter"/>
</dbReference>
<dbReference type="PANTHER" id="PTHR24205:SF16">
    <property type="entry name" value="GH01042P-RELATED"/>
    <property type="match status" value="1"/>
</dbReference>
<name>A0A0C3PXX5_PISTI</name>
<dbReference type="Gene3D" id="2.10.110.10">
    <property type="entry name" value="Cysteine Rich Protein"/>
    <property type="match status" value="3"/>
</dbReference>
<evidence type="ECO:0000256" key="4">
    <source>
        <dbReference type="ARBA" id="ARBA00023038"/>
    </source>
</evidence>
<gene>
    <name evidence="7" type="ORF">M404DRAFT_74682</name>
</gene>
<dbReference type="CDD" id="cd08368">
    <property type="entry name" value="LIM"/>
    <property type="match status" value="1"/>
</dbReference>
<evidence type="ECO:0000256" key="3">
    <source>
        <dbReference type="ARBA" id="ARBA00022833"/>
    </source>
</evidence>
<dbReference type="EMBL" id="KN831945">
    <property type="protein sequence ID" value="KIO14351.1"/>
    <property type="molecule type" value="Genomic_DNA"/>
</dbReference>
<feature type="non-terminal residue" evidence="7">
    <location>
        <position position="1"/>
    </location>
</feature>
<sequence>GIRWHPGCFRCTICNELLEHVSSFEHEGKPYCHLDYHETFAPRCFHCKTAIVDERFITLDDPALGKRTYHEQHFFCSECGDPFLAPSGTTSRSGELNVSGDGDFEDDNVSFTVYKGYPYCEVCHVRLRMPKCKSCKRSIRDGMRAVEALDGKWCWECFVCA</sequence>
<dbReference type="PROSITE" id="PS50023">
    <property type="entry name" value="LIM_DOMAIN_2"/>
    <property type="match status" value="1"/>
</dbReference>
<keyword evidence="3 5" id="KW-0862">Zinc</keyword>
<feature type="non-terminal residue" evidence="7">
    <location>
        <position position="161"/>
    </location>
</feature>
<dbReference type="AlphaFoldDB" id="A0A0C3PXX5"/>
<reference evidence="8" key="2">
    <citation type="submission" date="2015-01" db="EMBL/GenBank/DDBJ databases">
        <title>Evolutionary Origins and Diversification of the Mycorrhizal Mutualists.</title>
        <authorList>
            <consortium name="DOE Joint Genome Institute"/>
            <consortium name="Mycorrhizal Genomics Consortium"/>
            <person name="Kohler A."/>
            <person name="Kuo A."/>
            <person name="Nagy L.G."/>
            <person name="Floudas D."/>
            <person name="Copeland A."/>
            <person name="Barry K.W."/>
            <person name="Cichocki N."/>
            <person name="Veneault-Fourrey C."/>
            <person name="LaButti K."/>
            <person name="Lindquist E.A."/>
            <person name="Lipzen A."/>
            <person name="Lundell T."/>
            <person name="Morin E."/>
            <person name="Murat C."/>
            <person name="Riley R."/>
            <person name="Ohm R."/>
            <person name="Sun H."/>
            <person name="Tunlid A."/>
            <person name="Henrissat B."/>
            <person name="Grigoriev I.V."/>
            <person name="Hibbett D.S."/>
            <person name="Martin F."/>
        </authorList>
    </citation>
    <scope>NUCLEOTIDE SEQUENCE [LARGE SCALE GENOMIC DNA]</scope>
    <source>
        <strain evidence="8">Marx 270</strain>
    </source>
</reference>
<dbReference type="SMART" id="SM00132">
    <property type="entry name" value="LIM"/>
    <property type="match status" value="2"/>
</dbReference>
<keyword evidence="4 5" id="KW-0440">LIM domain</keyword>
<keyword evidence="2" id="KW-0677">Repeat</keyword>
<feature type="domain" description="LIM zinc-binding" evidence="6">
    <location>
        <begin position="1"/>
        <end position="42"/>
    </location>
</feature>
<evidence type="ECO:0000256" key="1">
    <source>
        <dbReference type="ARBA" id="ARBA00022723"/>
    </source>
</evidence>
<keyword evidence="8" id="KW-1185">Reference proteome</keyword>
<proteinExistence type="predicted"/>
<dbReference type="PROSITE" id="PS00478">
    <property type="entry name" value="LIM_DOMAIN_1"/>
    <property type="match status" value="1"/>
</dbReference>
<evidence type="ECO:0000313" key="7">
    <source>
        <dbReference type="EMBL" id="KIO14351.1"/>
    </source>
</evidence>
<dbReference type="PANTHER" id="PTHR24205">
    <property type="entry name" value="FOUR AND A HALF LIM DOMAINS PROTEIN"/>
    <property type="match status" value="1"/>
</dbReference>
<dbReference type="STRING" id="870435.A0A0C3PXX5"/>
<dbReference type="Proteomes" id="UP000054217">
    <property type="component" value="Unassembled WGS sequence"/>
</dbReference>
<dbReference type="GO" id="GO:0046872">
    <property type="term" value="F:metal ion binding"/>
    <property type="evidence" value="ECO:0007669"/>
    <property type="project" value="UniProtKB-KW"/>
</dbReference>
<dbReference type="Pfam" id="PF00412">
    <property type="entry name" value="LIM"/>
    <property type="match status" value="1"/>
</dbReference>
<dbReference type="InParanoid" id="A0A0C3PXX5"/>
<evidence type="ECO:0000256" key="5">
    <source>
        <dbReference type="PROSITE-ProRule" id="PRU00125"/>
    </source>
</evidence>
<dbReference type="SUPFAM" id="SSF57716">
    <property type="entry name" value="Glucocorticoid receptor-like (DNA-binding domain)"/>
    <property type="match status" value="2"/>
</dbReference>
<evidence type="ECO:0000256" key="2">
    <source>
        <dbReference type="ARBA" id="ARBA00022737"/>
    </source>
</evidence>